<dbReference type="CDD" id="cd00180">
    <property type="entry name" value="PKc"/>
    <property type="match status" value="1"/>
</dbReference>
<keyword evidence="1" id="KW-0547">Nucleotide-binding</keyword>
<dbReference type="Proteomes" id="UP001564657">
    <property type="component" value="Unassembled WGS sequence"/>
</dbReference>
<comment type="caution">
    <text evidence="3">The sequence shown here is derived from an EMBL/GenBank/DDBJ whole genome shotgun (WGS) entry which is preliminary data.</text>
</comment>
<feature type="binding site" evidence="1">
    <location>
        <position position="48"/>
    </location>
    <ligand>
        <name>ATP</name>
        <dbReference type="ChEBI" id="CHEBI:30616"/>
    </ligand>
</feature>
<dbReference type="InterPro" id="IPR008266">
    <property type="entry name" value="Tyr_kinase_AS"/>
</dbReference>
<dbReference type="SMART" id="SM00219">
    <property type="entry name" value="TyrKc"/>
    <property type="match status" value="1"/>
</dbReference>
<keyword evidence="4" id="KW-1185">Reference proteome</keyword>
<dbReference type="InterPro" id="IPR017441">
    <property type="entry name" value="Protein_kinase_ATP_BS"/>
</dbReference>
<keyword evidence="1" id="KW-0067">ATP-binding</keyword>
<dbReference type="EMBL" id="JBGEWD010000018">
    <property type="protein sequence ID" value="MEY8001440.1"/>
    <property type="molecule type" value="Genomic_DNA"/>
</dbReference>
<dbReference type="Gene3D" id="1.10.510.10">
    <property type="entry name" value="Transferase(Phosphotransferase) domain 1"/>
    <property type="match status" value="1"/>
</dbReference>
<dbReference type="InterPro" id="IPR011009">
    <property type="entry name" value="Kinase-like_dom_sf"/>
</dbReference>
<dbReference type="Pfam" id="PF00069">
    <property type="entry name" value="Pkinase"/>
    <property type="match status" value="1"/>
</dbReference>
<sequence length="380" mass="45018">MERELKKGDSVKFNKEKEFIYIKPLGSGGTGDTHLFKDETTDMLFAFKKYSPKDLKYKEEYYKRFVDEIKILFKLSHKNIVRVYNYYLYPNLNLGYLQMEYIEGQSIDKFNPNNSTKNWNSIFIETISAFKYLEANNVLHRDIRPTNILIDKDENIKIIDFGFGKKLENFQENAKSVFLNWPVSELPNEVKFNKEYNHQTEVYFLGKLFQKLIRNYKDSFKFNHIIEKMINVDPNERYKSFNEVTKAISDGVLSEIDFTENEKQVYINFANGLIGHINNYIDNYNPINDLNYTLNELAQVIHDSALEEFIQNNTRLIRCFINGTYRYIPTNDIKVETIVGFYKLLNNLSLRKQKIVLDNIYTRLSKIKVEISYDDGDIPF</sequence>
<dbReference type="RefSeq" id="WP_369705336.1">
    <property type="nucleotide sequence ID" value="NZ_JBGEWD010000018.1"/>
</dbReference>
<dbReference type="GO" id="GO:0016301">
    <property type="term" value="F:kinase activity"/>
    <property type="evidence" value="ECO:0007669"/>
    <property type="project" value="UniProtKB-KW"/>
</dbReference>
<protein>
    <submittedName>
        <fullName evidence="3">Protein kinase family protein</fullName>
    </submittedName>
</protein>
<accession>A0ABV4BVC8</accession>
<dbReference type="InterPro" id="IPR050285">
    <property type="entry name" value="STE20_Ser/Thr_kinase"/>
</dbReference>
<proteinExistence type="predicted"/>
<dbReference type="PROSITE" id="PS50011">
    <property type="entry name" value="PROTEIN_KINASE_DOM"/>
    <property type="match status" value="1"/>
</dbReference>
<keyword evidence="3" id="KW-0418">Kinase</keyword>
<evidence type="ECO:0000256" key="1">
    <source>
        <dbReference type="PROSITE-ProRule" id="PRU10141"/>
    </source>
</evidence>
<gene>
    <name evidence="3" type="ORF">AB8U03_14760</name>
</gene>
<dbReference type="PROSITE" id="PS00107">
    <property type="entry name" value="PROTEIN_KINASE_ATP"/>
    <property type="match status" value="1"/>
</dbReference>
<evidence type="ECO:0000313" key="4">
    <source>
        <dbReference type="Proteomes" id="UP001564657"/>
    </source>
</evidence>
<organism evidence="3 4">
    <name type="scientific">Clostridium moutaii</name>
    <dbReference type="NCBI Taxonomy" id="3240932"/>
    <lineage>
        <taxon>Bacteria</taxon>
        <taxon>Bacillati</taxon>
        <taxon>Bacillota</taxon>
        <taxon>Clostridia</taxon>
        <taxon>Eubacteriales</taxon>
        <taxon>Clostridiaceae</taxon>
        <taxon>Clostridium</taxon>
    </lineage>
</organism>
<dbReference type="PANTHER" id="PTHR48015:SF16">
    <property type="entry name" value="SERINE_THREONINE-PROTEIN KINASE SULU"/>
    <property type="match status" value="1"/>
</dbReference>
<evidence type="ECO:0000259" key="2">
    <source>
        <dbReference type="PROSITE" id="PS50011"/>
    </source>
</evidence>
<dbReference type="InterPro" id="IPR000719">
    <property type="entry name" value="Prot_kinase_dom"/>
</dbReference>
<dbReference type="PROSITE" id="PS00109">
    <property type="entry name" value="PROTEIN_KINASE_TYR"/>
    <property type="match status" value="1"/>
</dbReference>
<dbReference type="PANTHER" id="PTHR48015">
    <property type="entry name" value="SERINE/THREONINE-PROTEIN KINASE TAO"/>
    <property type="match status" value="1"/>
</dbReference>
<feature type="domain" description="Protein kinase" evidence="2">
    <location>
        <begin position="19"/>
        <end position="345"/>
    </location>
</feature>
<reference evidence="3 4" key="1">
    <citation type="submission" date="2024-08" db="EMBL/GenBank/DDBJ databases">
        <title>Clostridium lapicellarii sp. nov., and Clostridium renhuaiense sp. nov., two species isolated from the mud in a fermentation cellar used for producing sauce-flavour Chinese liquors.</title>
        <authorList>
            <person name="Yang F."/>
            <person name="Wang H."/>
            <person name="Chen L.Q."/>
            <person name="Zhou N."/>
            <person name="Lu J.J."/>
            <person name="Pu X.X."/>
            <person name="Wan B."/>
            <person name="Wang L."/>
            <person name="Liu S.J."/>
        </authorList>
    </citation>
    <scope>NUCLEOTIDE SEQUENCE [LARGE SCALE GENOMIC DNA]</scope>
    <source>
        <strain evidence="3 4">MT-5</strain>
    </source>
</reference>
<name>A0ABV4BVC8_9CLOT</name>
<evidence type="ECO:0000313" key="3">
    <source>
        <dbReference type="EMBL" id="MEY8001440.1"/>
    </source>
</evidence>
<keyword evidence="3" id="KW-0808">Transferase</keyword>
<dbReference type="SUPFAM" id="SSF56112">
    <property type="entry name" value="Protein kinase-like (PK-like)"/>
    <property type="match status" value="1"/>
</dbReference>
<dbReference type="InterPro" id="IPR020635">
    <property type="entry name" value="Tyr_kinase_cat_dom"/>
</dbReference>